<keyword evidence="3 5" id="KW-1133">Transmembrane helix</keyword>
<name>S8DUS0_FOMSC</name>
<reference evidence="7 8" key="1">
    <citation type="journal article" date="2012" name="Science">
        <title>The Paleozoic origin of enzymatic lignin decomposition reconstructed from 31 fungal genomes.</title>
        <authorList>
            <person name="Floudas D."/>
            <person name="Binder M."/>
            <person name="Riley R."/>
            <person name="Barry K."/>
            <person name="Blanchette R.A."/>
            <person name="Henrissat B."/>
            <person name="Martinez A.T."/>
            <person name="Otillar R."/>
            <person name="Spatafora J.W."/>
            <person name="Yadav J.S."/>
            <person name="Aerts A."/>
            <person name="Benoit I."/>
            <person name="Boyd A."/>
            <person name="Carlson A."/>
            <person name="Copeland A."/>
            <person name="Coutinho P.M."/>
            <person name="de Vries R.P."/>
            <person name="Ferreira P."/>
            <person name="Findley K."/>
            <person name="Foster B."/>
            <person name="Gaskell J."/>
            <person name="Glotzer D."/>
            <person name="Gorecki P."/>
            <person name="Heitman J."/>
            <person name="Hesse C."/>
            <person name="Hori C."/>
            <person name="Igarashi K."/>
            <person name="Jurgens J.A."/>
            <person name="Kallen N."/>
            <person name="Kersten P."/>
            <person name="Kohler A."/>
            <person name="Kuees U."/>
            <person name="Kumar T.K.A."/>
            <person name="Kuo A."/>
            <person name="LaButti K."/>
            <person name="Larrondo L.F."/>
            <person name="Lindquist E."/>
            <person name="Ling A."/>
            <person name="Lombard V."/>
            <person name="Lucas S."/>
            <person name="Lundell T."/>
            <person name="Martin R."/>
            <person name="McLaughlin D.J."/>
            <person name="Morgenstern I."/>
            <person name="Morin E."/>
            <person name="Murat C."/>
            <person name="Nagy L.G."/>
            <person name="Nolan M."/>
            <person name="Ohm R.A."/>
            <person name="Patyshakuliyeva A."/>
            <person name="Rokas A."/>
            <person name="Ruiz-Duenas F.J."/>
            <person name="Sabat G."/>
            <person name="Salamov A."/>
            <person name="Samejima M."/>
            <person name="Schmutz J."/>
            <person name="Slot J.C."/>
            <person name="St John F."/>
            <person name="Stenlid J."/>
            <person name="Sun H."/>
            <person name="Sun S."/>
            <person name="Syed K."/>
            <person name="Tsang A."/>
            <person name="Wiebenga A."/>
            <person name="Young D."/>
            <person name="Pisabarro A."/>
            <person name="Eastwood D.C."/>
            <person name="Martin F."/>
            <person name="Cullen D."/>
            <person name="Grigoriev I.V."/>
            <person name="Hibbett D.S."/>
        </authorList>
    </citation>
    <scope>NUCLEOTIDE SEQUENCE</scope>
    <source>
        <strain evidence="8">FP-58527</strain>
    </source>
</reference>
<dbReference type="PROSITE" id="PS51257">
    <property type="entry name" value="PROKAR_LIPOPROTEIN"/>
    <property type="match status" value="1"/>
</dbReference>
<evidence type="ECO:0000313" key="7">
    <source>
        <dbReference type="EMBL" id="EPS96327.1"/>
    </source>
</evidence>
<dbReference type="EMBL" id="KE504190">
    <property type="protein sequence ID" value="EPS96327.1"/>
    <property type="molecule type" value="Genomic_DNA"/>
</dbReference>
<protein>
    <recommendedName>
        <fullName evidence="6">Wax synthase domain-containing protein</fullName>
    </recommendedName>
</protein>
<keyword evidence="8" id="KW-1185">Reference proteome</keyword>
<feature type="transmembrane region" description="Helical" evidence="5">
    <location>
        <begin position="34"/>
        <end position="51"/>
    </location>
</feature>
<dbReference type="HOGENOM" id="CLU_032731_1_1_1"/>
<feature type="transmembrane region" description="Helical" evidence="5">
    <location>
        <begin position="7"/>
        <end position="28"/>
    </location>
</feature>
<dbReference type="Proteomes" id="UP000015241">
    <property type="component" value="Unassembled WGS sequence"/>
</dbReference>
<comment type="subcellular location">
    <subcellularLocation>
        <location evidence="1">Membrane</location>
        <topology evidence="1">Multi-pass membrane protein</topology>
    </subcellularLocation>
</comment>
<dbReference type="STRING" id="743788.S8DUS0"/>
<sequence>MDTANRPLLPIFPYFACFQTGLACLLALSPPKPGKLVGCAALTSFVALAYFCSTGDAARNYGVGNLMMIQAVTAYLLLWLVNPLHDYRHESDLTDPTKYSFLRRFWWMLSIINNPRGVGWSYEIARLPPRPSCSRWTFVVRKLVCALRWYIFLDLAQSFNRSPWRSLHEQIVGPVAYLMSPVSIIARFSGLVGVIALEQSIGAAVTVALGFWQPRDWPSIYGQWSDSYTVRRFWGRTYHQVLRRLTASGGKACCRALGLRPGTRASSYTQLYVGFAVSGFLHCGGDLLVSPSLFGASFPFFMSQAVAITFEDAVIGLVRKSGIKVPTPIARTVGYAWAITWLCVSAPLYVNWSLLVSLTLPSVTKTATEGLSALSLALQR</sequence>
<keyword evidence="2 5" id="KW-0812">Transmembrane</keyword>
<dbReference type="GO" id="GO:0016020">
    <property type="term" value="C:membrane"/>
    <property type="evidence" value="ECO:0007669"/>
    <property type="project" value="UniProtKB-SubCell"/>
</dbReference>
<evidence type="ECO:0000256" key="5">
    <source>
        <dbReference type="SAM" id="Phobius"/>
    </source>
</evidence>
<organism evidence="7 8">
    <name type="scientific">Fomitopsis schrenkii</name>
    <name type="common">Brown rot fungus</name>
    <dbReference type="NCBI Taxonomy" id="2126942"/>
    <lineage>
        <taxon>Eukaryota</taxon>
        <taxon>Fungi</taxon>
        <taxon>Dikarya</taxon>
        <taxon>Basidiomycota</taxon>
        <taxon>Agaricomycotina</taxon>
        <taxon>Agaricomycetes</taxon>
        <taxon>Polyporales</taxon>
        <taxon>Fomitopsis</taxon>
    </lineage>
</organism>
<dbReference type="Pfam" id="PF13813">
    <property type="entry name" value="MBOAT_2"/>
    <property type="match status" value="1"/>
</dbReference>
<dbReference type="eggNOG" id="ENOG502SI5I">
    <property type="taxonomic scope" value="Eukaryota"/>
</dbReference>
<dbReference type="InterPro" id="IPR032805">
    <property type="entry name" value="Wax_synthase_dom"/>
</dbReference>
<keyword evidence="4 5" id="KW-0472">Membrane</keyword>
<evidence type="ECO:0000256" key="2">
    <source>
        <dbReference type="ARBA" id="ARBA00022692"/>
    </source>
</evidence>
<feature type="transmembrane region" description="Helical" evidence="5">
    <location>
        <begin position="63"/>
        <end position="81"/>
    </location>
</feature>
<evidence type="ECO:0000256" key="1">
    <source>
        <dbReference type="ARBA" id="ARBA00004141"/>
    </source>
</evidence>
<dbReference type="AlphaFoldDB" id="S8DUS0"/>
<dbReference type="InParanoid" id="S8DUS0"/>
<evidence type="ECO:0000259" key="6">
    <source>
        <dbReference type="Pfam" id="PF13813"/>
    </source>
</evidence>
<accession>S8DUS0</accession>
<proteinExistence type="predicted"/>
<gene>
    <name evidence="7" type="ORF">FOMPIDRAFT_1038192</name>
</gene>
<evidence type="ECO:0000256" key="4">
    <source>
        <dbReference type="ARBA" id="ARBA00023136"/>
    </source>
</evidence>
<evidence type="ECO:0000256" key="3">
    <source>
        <dbReference type="ARBA" id="ARBA00022989"/>
    </source>
</evidence>
<evidence type="ECO:0000313" key="8">
    <source>
        <dbReference type="Proteomes" id="UP000015241"/>
    </source>
</evidence>
<dbReference type="OrthoDB" id="1077582at2759"/>
<feature type="domain" description="Wax synthase" evidence="6">
    <location>
        <begin position="217"/>
        <end position="302"/>
    </location>
</feature>